<feature type="transmembrane region" description="Helical" evidence="14">
    <location>
        <begin position="122"/>
        <end position="147"/>
    </location>
</feature>
<comment type="subcellular location">
    <subcellularLocation>
        <location evidence="1">Cell membrane</location>
        <topology evidence="1">Multi-pass membrane protein</topology>
    </subcellularLocation>
</comment>
<keyword evidence="6" id="KW-0808">Transferase</keyword>
<evidence type="ECO:0000256" key="1">
    <source>
        <dbReference type="ARBA" id="ARBA00004651"/>
    </source>
</evidence>
<dbReference type="InterPro" id="IPR016181">
    <property type="entry name" value="Acyl_CoA_acyltransferase"/>
</dbReference>
<evidence type="ECO:0000256" key="12">
    <source>
        <dbReference type="ARBA" id="ARBA00031899"/>
    </source>
</evidence>
<feature type="transmembrane region" description="Helical" evidence="14">
    <location>
        <begin position="280"/>
        <end position="301"/>
    </location>
</feature>
<evidence type="ECO:0000259" key="15">
    <source>
        <dbReference type="Pfam" id="PF09924"/>
    </source>
</evidence>
<sequence length="858" mass="92077">MLERYGVAIRIVGILGVAALGFFALHALLADVHARDVRAAFHQVGAGQLAGAIALTAISYFLLTLYDVLALRIIGRPLPYRTAALAALTSYTLSHNFGFALLTGGPARYRIYSAAGLEAADILRVIATASITFWAGIIVMAAAALAVHPVPLAFGAWAVPIAAQRALGIATIVAVGLSILALRGGTRTIHIFKWHFPRPTAGQACLQVGLAALDLAAASAALLVLVPGAGLSVFPTVFLGYALGIVVALLSHVPGGVGVFEAVVIAALPGVDPPKLLAALILYRVVYYLLPLGLGAILFAIHERRSIRRPLATAFGALRFALHGIAPTFLSGLVFVGGVVLLVSGSLPAIPARLHLLRDLVPLPFVEASHIAASLAGTALLLIAPGLYRRLDAAFLMCRALLLAGAAFSLAKGIDYEEALILLGIAGLLQLSHPAFYRRTAMTGLPGTPRALATVVVALALSTWIGFFAFKHVAYQDDLWWRFAWSGDASRFLRGSFAAAIVLVGVAVYRLFGHARPPATEPLADDGGITQPALAHSQRTDAMLALTGDKRFLRSESGEALLMYQVQGQSWIVMGDPIGPKTEWPDLLWRMREMADAAQGRVLLYQISLASVPVAIDLGLQLVKYGEEARVALPGFTLDTPDRKSLRHAERRAEREGAVFEIVAAAEVPAIMAELRAVSDAWLRAKRQSEKAFSIGRFDPAYLARFDCAVVRQHGRIVAFANIWTTGTREELSVDLMRHAETMPYGTMDYLFVQLMKWGSAQGYRWFNLGLAPLSGIESRRLAPMWARIGALLYRHGDAFYGFEGLRAYKDKFSPVWEQRYIAGPHGVGMARGLIDLQTLVSGGAKSVAGRKRLALVA</sequence>
<keyword evidence="11" id="KW-0046">Antibiotic resistance</keyword>
<accession>A0ABS7PMS5</accession>
<dbReference type="Pfam" id="PF03706">
    <property type="entry name" value="LPG_synthase_TM"/>
    <property type="match status" value="1"/>
</dbReference>
<keyword evidence="10 14" id="KW-0472">Membrane</keyword>
<feature type="domain" description="Phosphatidylglycerol lysyltransferase C-terminal" evidence="15">
    <location>
        <begin position="535"/>
        <end position="823"/>
    </location>
</feature>
<feature type="transmembrane region" description="Helical" evidence="14">
    <location>
        <begin position="321"/>
        <end position="343"/>
    </location>
</feature>
<protein>
    <recommendedName>
        <fullName evidence="4">Phosphatidylglycerol lysyltransferase</fullName>
        <ecNumber evidence="3">2.3.2.3</ecNumber>
    </recommendedName>
    <alternativeName>
        <fullName evidence="12">Lysylphosphatidylglycerol synthase</fullName>
    </alternativeName>
</protein>
<organism evidence="16 17">
    <name type="scientific">Sphingomonas colocasiae</name>
    <dbReference type="NCBI Taxonomy" id="1848973"/>
    <lineage>
        <taxon>Bacteria</taxon>
        <taxon>Pseudomonadati</taxon>
        <taxon>Pseudomonadota</taxon>
        <taxon>Alphaproteobacteria</taxon>
        <taxon>Sphingomonadales</taxon>
        <taxon>Sphingomonadaceae</taxon>
        <taxon>Sphingomonas</taxon>
    </lineage>
</organism>
<reference evidence="16 17" key="1">
    <citation type="submission" date="2021-08" db="EMBL/GenBank/DDBJ databases">
        <authorList>
            <person name="Tuo L."/>
        </authorList>
    </citation>
    <scope>NUCLEOTIDE SEQUENCE [LARGE SCALE GENOMIC DNA]</scope>
    <source>
        <strain evidence="16 17">JCM 31229</strain>
    </source>
</reference>
<evidence type="ECO:0000256" key="7">
    <source>
        <dbReference type="ARBA" id="ARBA00022692"/>
    </source>
</evidence>
<keyword evidence="8 14" id="KW-1133">Transmembrane helix</keyword>
<dbReference type="PANTHER" id="PTHR34697">
    <property type="entry name" value="PHOSPHATIDYLGLYCEROL LYSYLTRANSFERASE"/>
    <property type="match status" value="1"/>
</dbReference>
<feature type="transmembrane region" description="Helical" evidence="14">
    <location>
        <begin position="201"/>
        <end position="226"/>
    </location>
</feature>
<dbReference type="SUPFAM" id="SSF55729">
    <property type="entry name" value="Acyl-CoA N-acyltransferases (Nat)"/>
    <property type="match status" value="1"/>
</dbReference>
<feature type="transmembrane region" description="Helical" evidence="14">
    <location>
        <begin position="238"/>
        <end position="268"/>
    </location>
</feature>
<evidence type="ECO:0000256" key="4">
    <source>
        <dbReference type="ARBA" id="ARBA00021546"/>
    </source>
</evidence>
<evidence type="ECO:0000256" key="10">
    <source>
        <dbReference type="ARBA" id="ARBA00023136"/>
    </source>
</evidence>
<evidence type="ECO:0000256" key="5">
    <source>
        <dbReference type="ARBA" id="ARBA00022475"/>
    </source>
</evidence>
<evidence type="ECO:0000256" key="2">
    <source>
        <dbReference type="ARBA" id="ARBA00008627"/>
    </source>
</evidence>
<feature type="transmembrane region" description="Helical" evidence="14">
    <location>
        <begin position="83"/>
        <end position="102"/>
    </location>
</feature>
<dbReference type="Pfam" id="PF09924">
    <property type="entry name" value="LPG_synthase_C"/>
    <property type="match status" value="1"/>
</dbReference>
<evidence type="ECO:0000313" key="17">
    <source>
        <dbReference type="Proteomes" id="UP000706039"/>
    </source>
</evidence>
<dbReference type="InterPro" id="IPR024320">
    <property type="entry name" value="LPG_synthase_C"/>
</dbReference>
<comment type="caution">
    <text evidence="16">The sequence shown here is derived from an EMBL/GenBank/DDBJ whole genome shotgun (WGS) entry which is preliminary data.</text>
</comment>
<evidence type="ECO:0000256" key="6">
    <source>
        <dbReference type="ARBA" id="ARBA00022679"/>
    </source>
</evidence>
<keyword evidence="17" id="KW-1185">Reference proteome</keyword>
<comment type="catalytic activity">
    <reaction evidence="13">
        <text>L-lysyl-tRNA(Lys) + a 1,2-diacyl-sn-glycero-3-phospho-(1'-sn-glycerol) = a 1,2-diacyl-sn-glycero-3-phospho-1'-(3'-O-L-lysyl)-sn-glycerol + tRNA(Lys)</text>
        <dbReference type="Rhea" id="RHEA:10668"/>
        <dbReference type="Rhea" id="RHEA-COMP:9696"/>
        <dbReference type="Rhea" id="RHEA-COMP:9697"/>
        <dbReference type="ChEBI" id="CHEBI:64716"/>
        <dbReference type="ChEBI" id="CHEBI:75792"/>
        <dbReference type="ChEBI" id="CHEBI:78442"/>
        <dbReference type="ChEBI" id="CHEBI:78529"/>
        <dbReference type="EC" id="2.3.2.3"/>
    </reaction>
</comment>
<dbReference type="PANTHER" id="PTHR34697:SF2">
    <property type="entry name" value="PHOSPHATIDYLGLYCEROL LYSYLTRANSFERASE"/>
    <property type="match status" value="1"/>
</dbReference>
<dbReference type="Proteomes" id="UP000706039">
    <property type="component" value="Unassembled WGS sequence"/>
</dbReference>
<comment type="similarity">
    <text evidence="2">Belongs to the LPG synthase family.</text>
</comment>
<dbReference type="NCBIfam" id="NF033480">
    <property type="entry name" value="bifunc_MprF"/>
    <property type="match status" value="1"/>
</dbReference>
<gene>
    <name evidence="16" type="primary">mprF</name>
    <name evidence="16" type="ORF">K7G82_09915</name>
</gene>
<evidence type="ECO:0000256" key="9">
    <source>
        <dbReference type="ARBA" id="ARBA00023098"/>
    </source>
</evidence>
<evidence type="ECO:0000313" key="16">
    <source>
        <dbReference type="EMBL" id="MBY8822609.1"/>
    </source>
</evidence>
<evidence type="ECO:0000256" key="3">
    <source>
        <dbReference type="ARBA" id="ARBA00012014"/>
    </source>
</evidence>
<feature type="transmembrane region" description="Helical" evidence="14">
    <location>
        <begin position="7"/>
        <end position="29"/>
    </location>
</feature>
<keyword evidence="5" id="KW-1003">Cell membrane</keyword>
<proteinExistence type="inferred from homology"/>
<dbReference type="InterPro" id="IPR022791">
    <property type="entry name" value="L-PG_synthase/AglD"/>
</dbReference>
<feature type="transmembrane region" description="Helical" evidence="14">
    <location>
        <begin position="49"/>
        <end position="71"/>
    </location>
</feature>
<keyword evidence="7 14" id="KW-0812">Transmembrane</keyword>
<dbReference type="InterPro" id="IPR051211">
    <property type="entry name" value="PG_lysyltransferase"/>
</dbReference>
<feature type="transmembrane region" description="Helical" evidence="14">
    <location>
        <begin position="449"/>
        <end position="472"/>
    </location>
</feature>
<keyword evidence="9" id="KW-0443">Lipid metabolism</keyword>
<evidence type="ECO:0000256" key="14">
    <source>
        <dbReference type="SAM" id="Phobius"/>
    </source>
</evidence>
<name>A0ABS7PMS5_9SPHN</name>
<evidence type="ECO:0000256" key="11">
    <source>
        <dbReference type="ARBA" id="ARBA00023251"/>
    </source>
</evidence>
<evidence type="ECO:0000256" key="8">
    <source>
        <dbReference type="ARBA" id="ARBA00022989"/>
    </source>
</evidence>
<dbReference type="EMBL" id="JAINVV010000004">
    <property type="protein sequence ID" value="MBY8822609.1"/>
    <property type="molecule type" value="Genomic_DNA"/>
</dbReference>
<dbReference type="EC" id="2.3.2.3" evidence="3"/>
<feature type="transmembrane region" description="Helical" evidence="14">
    <location>
        <begin position="363"/>
        <end position="384"/>
    </location>
</feature>
<feature type="transmembrane region" description="Helical" evidence="14">
    <location>
        <begin position="492"/>
        <end position="512"/>
    </location>
</feature>
<feature type="transmembrane region" description="Helical" evidence="14">
    <location>
        <begin position="396"/>
        <end position="414"/>
    </location>
</feature>
<feature type="transmembrane region" description="Helical" evidence="14">
    <location>
        <begin position="154"/>
        <end position="181"/>
    </location>
</feature>
<evidence type="ECO:0000256" key="13">
    <source>
        <dbReference type="ARBA" id="ARBA00047540"/>
    </source>
</evidence>